<gene>
    <name evidence="2" type="ORF">Ae201684_008324</name>
</gene>
<evidence type="ECO:0000256" key="1">
    <source>
        <dbReference type="SAM" id="MobiDB-lite"/>
    </source>
</evidence>
<dbReference type="AlphaFoldDB" id="A0A6G0X5H6"/>
<dbReference type="EMBL" id="VJMJ01000101">
    <property type="protein sequence ID" value="KAF0735112.1"/>
    <property type="molecule type" value="Genomic_DNA"/>
</dbReference>
<proteinExistence type="predicted"/>
<keyword evidence="3" id="KW-1185">Reference proteome</keyword>
<evidence type="ECO:0000313" key="2">
    <source>
        <dbReference type="EMBL" id="KAF0735112.1"/>
    </source>
</evidence>
<dbReference type="Proteomes" id="UP000481153">
    <property type="component" value="Unassembled WGS sequence"/>
</dbReference>
<name>A0A6G0X5H6_9STRA</name>
<reference evidence="2 3" key="1">
    <citation type="submission" date="2019-07" db="EMBL/GenBank/DDBJ databases">
        <title>Genomics analysis of Aphanomyces spp. identifies a new class of oomycete effector associated with host adaptation.</title>
        <authorList>
            <person name="Gaulin E."/>
        </authorList>
    </citation>
    <scope>NUCLEOTIDE SEQUENCE [LARGE SCALE GENOMIC DNA]</scope>
    <source>
        <strain evidence="2 3">ATCC 201684</strain>
    </source>
</reference>
<sequence>MAAFLCNCCVRCSVFLGNGYGGYISTMPTATQLEERERRVYKDAHAAQFAKIRHFPALSQVTSSGDNVILLQDSKQIDPIFAERQTRMDRVQSRIGAPDAFDALLGTKSQLREFRSAVLCKHTNAAAAAVAAQSNNDKSPKEKTLRQPPRPTFKVGGANEAKSRVARQLEYDFPTGVHSRHERVLSPAQRAQVEEATVLRMKPKWSATHANTAKKAIQVDYYMTSPMDASLPLDRQFIKEIVHLNVMATPSASSSTPRR</sequence>
<feature type="region of interest" description="Disordered" evidence="1">
    <location>
        <begin position="131"/>
        <end position="156"/>
    </location>
</feature>
<organism evidence="2 3">
    <name type="scientific">Aphanomyces euteiches</name>
    <dbReference type="NCBI Taxonomy" id="100861"/>
    <lineage>
        <taxon>Eukaryota</taxon>
        <taxon>Sar</taxon>
        <taxon>Stramenopiles</taxon>
        <taxon>Oomycota</taxon>
        <taxon>Saprolegniomycetes</taxon>
        <taxon>Saprolegniales</taxon>
        <taxon>Verrucalvaceae</taxon>
        <taxon>Aphanomyces</taxon>
    </lineage>
</organism>
<protein>
    <submittedName>
        <fullName evidence="2">Uncharacterized protein</fullName>
    </submittedName>
</protein>
<comment type="caution">
    <text evidence="2">The sequence shown here is derived from an EMBL/GenBank/DDBJ whole genome shotgun (WGS) entry which is preliminary data.</text>
</comment>
<evidence type="ECO:0000313" key="3">
    <source>
        <dbReference type="Proteomes" id="UP000481153"/>
    </source>
</evidence>
<accession>A0A6G0X5H6</accession>
<dbReference type="VEuPathDB" id="FungiDB:AeMF1_001002"/>